<evidence type="ECO:0000313" key="2">
    <source>
        <dbReference type="Proteomes" id="UP001163223"/>
    </source>
</evidence>
<dbReference type="Proteomes" id="UP001163223">
    <property type="component" value="Chromosome"/>
</dbReference>
<gene>
    <name evidence="1" type="ORF">OXU80_28120</name>
</gene>
<name>A0ACD4NP64_9HYPH</name>
<protein>
    <submittedName>
        <fullName evidence="1">RsmB/NOP family class I SAM-dependent RNA methyltransferase</fullName>
    </submittedName>
</protein>
<keyword evidence="2" id="KW-1185">Reference proteome</keyword>
<evidence type="ECO:0000313" key="1">
    <source>
        <dbReference type="EMBL" id="WAJ28619.1"/>
    </source>
</evidence>
<sequence length="461" mass="48282">MTRPAPTSRPPRRFEAERVPDAPGLAVRAIAAKLLAAVVDARTSLDGLLDPVGGHPGLRRLDARDQGLVRAILHVALRRRGTIAAALAARVDRPLPGNARALEHLLHVGAAQVLFLDVPDSAAVDTAVSLAKADPRLARFAGLVNALLRRLAREKEAVLAQADADPARDCPPWLFERLAATYGDGRARRIAALLARPAPLDLTILKGDAAAFASQLGADLLPTGSVRLPAFDGPVTALPGFAEGAWIVQDAAASLPARLFGAIEGQAVADLCAAPGGKTAQLAARGARVTAVDRSASRMKRLEGNFERLGLSAETRVGEFATLDLSPFDAVLLDAPCSSTGTLRRHPDVGYTKNAEEVTSLAGVQARLLREAADLVKPGGVLVFSNCSLDAEEGEGVVAGFLAERSDFALDRIQPDELPGLSEAVTPDGMVRTLPDMLDRGTLDASGLDGFFAARLKRAAA</sequence>
<dbReference type="EMBL" id="CP113520">
    <property type="protein sequence ID" value="WAJ28619.1"/>
    <property type="molecule type" value="Genomic_DNA"/>
</dbReference>
<reference evidence="1" key="1">
    <citation type="submission" date="2022-11" db="EMBL/GenBank/DDBJ databases">
        <title>beta-Carotene-producing bacterium, Jeongeuplla avenae sp. nov., alleviates the salt stress of Arabidopsis seedlings.</title>
        <authorList>
            <person name="Jiang L."/>
            <person name="Lee J."/>
        </authorList>
    </citation>
    <scope>NUCLEOTIDE SEQUENCE</scope>
    <source>
        <strain evidence="1">DY_R2A_6</strain>
    </source>
</reference>
<organism evidence="1 2">
    <name type="scientific">Antarcticirhabdus aurantiaca</name>
    <dbReference type="NCBI Taxonomy" id="2606717"/>
    <lineage>
        <taxon>Bacteria</taxon>
        <taxon>Pseudomonadati</taxon>
        <taxon>Pseudomonadota</taxon>
        <taxon>Alphaproteobacteria</taxon>
        <taxon>Hyphomicrobiales</taxon>
        <taxon>Aurantimonadaceae</taxon>
        <taxon>Antarcticirhabdus</taxon>
    </lineage>
</organism>
<keyword evidence="1" id="KW-0489">Methyltransferase</keyword>
<proteinExistence type="predicted"/>
<accession>A0ACD4NP64</accession>
<keyword evidence="1" id="KW-0808">Transferase</keyword>